<evidence type="ECO:0000313" key="2">
    <source>
        <dbReference type="EMBL" id="GIY87865.1"/>
    </source>
</evidence>
<feature type="region of interest" description="Disordered" evidence="1">
    <location>
        <begin position="68"/>
        <end position="87"/>
    </location>
</feature>
<dbReference type="AlphaFoldDB" id="A0AAV4WY78"/>
<dbReference type="EMBL" id="BPLR01016988">
    <property type="protein sequence ID" value="GIY87865.1"/>
    <property type="molecule type" value="Genomic_DNA"/>
</dbReference>
<evidence type="ECO:0000256" key="1">
    <source>
        <dbReference type="SAM" id="MobiDB-lite"/>
    </source>
</evidence>
<name>A0AAV4WY78_CAEEX</name>
<evidence type="ECO:0000313" key="3">
    <source>
        <dbReference type="Proteomes" id="UP001054945"/>
    </source>
</evidence>
<gene>
    <name evidence="2" type="ORF">CEXT_494601</name>
</gene>
<dbReference type="Proteomes" id="UP001054945">
    <property type="component" value="Unassembled WGS sequence"/>
</dbReference>
<protein>
    <submittedName>
        <fullName evidence="2">Uncharacterized protein</fullName>
    </submittedName>
</protein>
<comment type="caution">
    <text evidence="2">The sequence shown here is derived from an EMBL/GenBank/DDBJ whole genome shotgun (WGS) entry which is preliminary data.</text>
</comment>
<reference evidence="2 3" key="1">
    <citation type="submission" date="2021-06" db="EMBL/GenBank/DDBJ databases">
        <title>Caerostris extrusa draft genome.</title>
        <authorList>
            <person name="Kono N."/>
            <person name="Arakawa K."/>
        </authorList>
    </citation>
    <scope>NUCLEOTIDE SEQUENCE [LARGE SCALE GENOMIC DNA]</scope>
</reference>
<sequence length="87" mass="9866">MGLSTIPNATGCTRKWKTQLSFQASISEEKECRVTVEIREYFAQQSKRHLLLNEYGHVAEMNNNIDSGERADLPVAEEKPVGRVSRD</sequence>
<accession>A0AAV4WY78</accession>
<keyword evidence="3" id="KW-1185">Reference proteome</keyword>
<organism evidence="2 3">
    <name type="scientific">Caerostris extrusa</name>
    <name type="common">Bark spider</name>
    <name type="synonym">Caerostris bankana</name>
    <dbReference type="NCBI Taxonomy" id="172846"/>
    <lineage>
        <taxon>Eukaryota</taxon>
        <taxon>Metazoa</taxon>
        <taxon>Ecdysozoa</taxon>
        <taxon>Arthropoda</taxon>
        <taxon>Chelicerata</taxon>
        <taxon>Arachnida</taxon>
        <taxon>Araneae</taxon>
        <taxon>Araneomorphae</taxon>
        <taxon>Entelegynae</taxon>
        <taxon>Araneoidea</taxon>
        <taxon>Araneidae</taxon>
        <taxon>Caerostris</taxon>
    </lineage>
</organism>
<proteinExistence type="predicted"/>